<comment type="caution">
    <text evidence="2">The sequence shown here is derived from an EMBL/GenBank/DDBJ whole genome shotgun (WGS) entry which is preliminary data.</text>
</comment>
<feature type="compositionally biased region" description="Polar residues" evidence="1">
    <location>
        <begin position="1"/>
        <end position="11"/>
    </location>
</feature>
<gene>
    <name evidence="2" type="ORF">ISN44_As11g027280</name>
</gene>
<sequence length="51" mass="6156">MSDVSVPTKSMTVEEDDDAAETAIEERWSLYEAYNESLWRRNWRRRPKHRG</sequence>
<evidence type="ECO:0000313" key="3">
    <source>
        <dbReference type="Proteomes" id="UP000694251"/>
    </source>
</evidence>
<organism evidence="2 3">
    <name type="scientific">Arabidopsis suecica</name>
    <name type="common">Swedish thale-cress</name>
    <name type="synonym">Cardaminopsis suecica</name>
    <dbReference type="NCBI Taxonomy" id="45249"/>
    <lineage>
        <taxon>Eukaryota</taxon>
        <taxon>Viridiplantae</taxon>
        <taxon>Streptophyta</taxon>
        <taxon>Embryophyta</taxon>
        <taxon>Tracheophyta</taxon>
        <taxon>Spermatophyta</taxon>
        <taxon>Magnoliopsida</taxon>
        <taxon>eudicotyledons</taxon>
        <taxon>Gunneridae</taxon>
        <taxon>Pentapetalae</taxon>
        <taxon>rosids</taxon>
        <taxon>malvids</taxon>
        <taxon>Brassicales</taxon>
        <taxon>Brassicaceae</taxon>
        <taxon>Camelineae</taxon>
        <taxon>Arabidopsis</taxon>
    </lineage>
</organism>
<accession>A0A8T1ZDS3</accession>
<evidence type="ECO:0000256" key="1">
    <source>
        <dbReference type="SAM" id="MobiDB-lite"/>
    </source>
</evidence>
<proteinExistence type="predicted"/>
<reference evidence="2 3" key="1">
    <citation type="submission" date="2020-12" db="EMBL/GenBank/DDBJ databases">
        <title>Concerted genomic and epigenomic changes stabilize Arabidopsis allopolyploids.</title>
        <authorList>
            <person name="Chen Z."/>
        </authorList>
    </citation>
    <scope>NUCLEOTIDE SEQUENCE [LARGE SCALE GENOMIC DNA]</scope>
    <source>
        <strain evidence="2">As9502</strain>
        <tissue evidence="2">Leaf</tissue>
    </source>
</reference>
<keyword evidence="3" id="KW-1185">Reference proteome</keyword>
<name>A0A8T1ZDS3_ARASU</name>
<dbReference type="AlphaFoldDB" id="A0A8T1ZDS3"/>
<evidence type="ECO:0000313" key="2">
    <source>
        <dbReference type="EMBL" id="KAG7556731.1"/>
    </source>
</evidence>
<feature type="non-terminal residue" evidence="2">
    <location>
        <position position="51"/>
    </location>
</feature>
<dbReference type="EMBL" id="JAEFBJ010000011">
    <property type="protein sequence ID" value="KAG7556731.1"/>
    <property type="molecule type" value="Genomic_DNA"/>
</dbReference>
<dbReference type="Proteomes" id="UP000694251">
    <property type="component" value="Chromosome 11"/>
</dbReference>
<protein>
    <submittedName>
        <fullName evidence="2">Uncharacterized protein</fullName>
    </submittedName>
</protein>
<feature type="region of interest" description="Disordered" evidence="1">
    <location>
        <begin position="1"/>
        <end position="20"/>
    </location>
</feature>